<feature type="transmembrane region" description="Helical" evidence="1">
    <location>
        <begin position="116"/>
        <end position="137"/>
    </location>
</feature>
<dbReference type="AlphaFoldDB" id="A0A1M5JY57"/>
<accession>A0A1M5JY57</accession>
<proteinExistence type="predicted"/>
<dbReference type="RefSeq" id="WP_234982704.1">
    <property type="nucleotide sequence ID" value="NZ_FQVW01000034.1"/>
</dbReference>
<dbReference type="Proteomes" id="UP000183988">
    <property type="component" value="Unassembled WGS sequence"/>
</dbReference>
<keyword evidence="1" id="KW-0472">Membrane</keyword>
<name>A0A1M5JY57_9BACI</name>
<keyword evidence="1" id="KW-1133">Transmembrane helix</keyword>
<feature type="transmembrane region" description="Helical" evidence="1">
    <location>
        <begin position="85"/>
        <end position="104"/>
    </location>
</feature>
<protein>
    <submittedName>
        <fullName evidence="2">Uncharacterized protein</fullName>
    </submittedName>
</protein>
<evidence type="ECO:0000313" key="3">
    <source>
        <dbReference type="Proteomes" id="UP000183988"/>
    </source>
</evidence>
<reference evidence="2 3" key="1">
    <citation type="submission" date="2016-11" db="EMBL/GenBank/DDBJ databases">
        <authorList>
            <person name="Jaros S."/>
            <person name="Januszkiewicz K."/>
            <person name="Wedrychowicz H."/>
        </authorList>
    </citation>
    <scope>NUCLEOTIDE SEQUENCE [LARGE SCALE GENOMIC DNA]</scope>
    <source>
        <strain evidence="2 3">IBRC-M 10683</strain>
    </source>
</reference>
<organism evidence="2 3">
    <name type="scientific">Ornithinibacillus halophilus</name>
    <dbReference type="NCBI Taxonomy" id="930117"/>
    <lineage>
        <taxon>Bacteria</taxon>
        <taxon>Bacillati</taxon>
        <taxon>Bacillota</taxon>
        <taxon>Bacilli</taxon>
        <taxon>Bacillales</taxon>
        <taxon>Bacillaceae</taxon>
        <taxon>Ornithinibacillus</taxon>
    </lineage>
</organism>
<sequence length="139" mass="16450">MEFIFEFVQNNVEIIIIIYGLLLLEINISYLREHKKTMKGLEEISSEDEIYINPASLTMLILSFGFNVFRRWYFYFIAVTYTENTIVLFISVVLFIATLYDTLFNYSIEKVRKSKIGLYAAIIDTIYIACFIIYLIIQF</sequence>
<evidence type="ECO:0000256" key="1">
    <source>
        <dbReference type="SAM" id="Phobius"/>
    </source>
</evidence>
<keyword evidence="1" id="KW-0812">Transmembrane</keyword>
<dbReference type="EMBL" id="FQVW01000034">
    <property type="protein sequence ID" value="SHG45496.1"/>
    <property type="molecule type" value="Genomic_DNA"/>
</dbReference>
<keyword evidence="3" id="KW-1185">Reference proteome</keyword>
<evidence type="ECO:0000313" key="2">
    <source>
        <dbReference type="EMBL" id="SHG45496.1"/>
    </source>
</evidence>
<feature type="transmembrane region" description="Helical" evidence="1">
    <location>
        <begin position="12"/>
        <end position="31"/>
    </location>
</feature>
<gene>
    <name evidence="2" type="ORF">SAMN05216225_103421</name>
</gene>